<reference evidence="8 9" key="1">
    <citation type="submission" date="2016-11" db="EMBL/GenBank/DDBJ databases">
        <authorList>
            <person name="Jaros S."/>
            <person name="Januszkiewicz K."/>
            <person name="Wedrychowicz H."/>
        </authorList>
    </citation>
    <scope>NUCLEOTIDE SEQUENCE [LARGE SCALE GENOMIC DNA]</scope>
    <source>
        <strain evidence="8 9">CGMCC 1.10681</strain>
    </source>
</reference>
<dbReference type="InterPro" id="IPR039425">
    <property type="entry name" value="RNA_pol_sigma-70-like"/>
</dbReference>
<dbReference type="Gene3D" id="1.10.1740.10">
    <property type="match status" value="1"/>
</dbReference>
<dbReference type="GO" id="GO:0006352">
    <property type="term" value="P:DNA-templated transcription initiation"/>
    <property type="evidence" value="ECO:0007669"/>
    <property type="project" value="InterPro"/>
</dbReference>
<keyword evidence="5" id="KW-0804">Transcription</keyword>
<dbReference type="PANTHER" id="PTHR43133">
    <property type="entry name" value="RNA POLYMERASE ECF-TYPE SIGMA FACTO"/>
    <property type="match status" value="1"/>
</dbReference>
<keyword evidence="4" id="KW-0238">DNA-binding</keyword>
<feature type="domain" description="RNA polymerase sigma factor 70 region 4 type 2" evidence="7">
    <location>
        <begin position="108"/>
        <end position="159"/>
    </location>
</feature>
<sequence>MRWEKPFDYIEKVYHENYLFLRNFLIGLTKNENVAEDILQDLFTRILFNPENIFKVTYTRSWLLTCAKNAFLDYHKKKKSVLLNDEELIEQLLIEPTSTEKEVLVNHQLETLLNTLDPIDKAIILAKEYYGYSYLEMEHLFNLTTPNLKSKVFRIKKRLVKMEVKK</sequence>
<dbReference type="Pfam" id="PF04542">
    <property type="entry name" value="Sigma70_r2"/>
    <property type="match status" value="1"/>
</dbReference>
<dbReference type="InterPro" id="IPR013325">
    <property type="entry name" value="RNA_pol_sigma_r2"/>
</dbReference>
<feature type="domain" description="RNA polymerase sigma-70 region 2" evidence="6">
    <location>
        <begin position="14"/>
        <end position="79"/>
    </location>
</feature>
<evidence type="ECO:0000256" key="2">
    <source>
        <dbReference type="ARBA" id="ARBA00023015"/>
    </source>
</evidence>
<dbReference type="OrthoDB" id="3472490at2"/>
<dbReference type="InterPro" id="IPR014284">
    <property type="entry name" value="RNA_pol_sigma-70_dom"/>
</dbReference>
<dbReference type="InterPro" id="IPR013324">
    <property type="entry name" value="RNA_pol_sigma_r3/r4-like"/>
</dbReference>
<evidence type="ECO:0000256" key="4">
    <source>
        <dbReference type="ARBA" id="ARBA00023125"/>
    </source>
</evidence>
<evidence type="ECO:0000256" key="3">
    <source>
        <dbReference type="ARBA" id="ARBA00023082"/>
    </source>
</evidence>
<dbReference type="GO" id="GO:0016987">
    <property type="term" value="F:sigma factor activity"/>
    <property type="evidence" value="ECO:0007669"/>
    <property type="project" value="UniProtKB-KW"/>
</dbReference>
<protein>
    <submittedName>
        <fullName evidence="8">RNA polymerase sigma-70 factor, ECF subfamily</fullName>
    </submittedName>
</protein>
<dbReference type="RefSeq" id="WP_073203210.1">
    <property type="nucleotide sequence ID" value="NZ_FRCZ01000010.1"/>
</dbReference>
<dbReference type="STRING" id="1027249.SAMN05216179_3613"/>
<organism evidence="8 9">
    <name type="scientific">Gracilibacillus kekensis</name>
    <dbReference type="NCBI Taxonomy" id="1027249"/>
    <lineage>
        <taxon>Bacteria</taxon>
        <taxon>Bacillati</taxon>
        <taxon>Bacillota</taxon>
        <taxon>Bacilli</taxon>
        <taxon>Bacillales</taxon>
        <taxon>Bacillaceae</taxon>
        <taxon>Gracilibacillus</taxon>
    </lineage>
</organism>
<comment type="similarity">
    <text evidence="1">Belongs to the sigma-70 factor family. ECF subfamily.</text>
</comment>
<dbReference type="AlphaFoldDB" id="A0A1M7QV97"/>
<accession>A0A1M7QV97</accession>
<evidence type="ECO:0000259" key="7">
    <source>
        <dbReference type="Pfam" id="PF08281"/>
    </source>
</evidence>
<dbReference type="Proteomes" id="UP000184184">
    <property type="component" value="Unassembled WGS sequence"/>
</dbReference>
<dbReference type="NCBIfam" id="TIGR02937">
    <property type="entry name" value="sigma70-ECF"/>
    <property type="match status" value="1"/>
</dbReference>
<dbReference type="PANTHER" id="PTHR43133:SF8">
    <property type="entry name" value="RNA POLYMERASE SIGMA FACTOR HI_1459-RELATED"/>
    <property type="match status" value="1"/>
</dbReference>
<evidence type="ECO:0000256" key="1">
    <source>
        <dbReference type="ARBA" id="ARBA00010641"/>
    </source>
</evidence>
<keyword evidence="9" id="KW-1185">Reference proteome</keyword>
<name>A0A1M7QV97_9BACI</name>
<dbReference type="InterPro" id="IPR007627">
    <property type="entry name" value="RNA_pol_sigma70_r2"/>
</dbReference>
<dbReference type="InterPro" id="IPR013249">
    <property type="entry name" value="RNA_pol_sigma70_r4_t2"/>
</dbReference>
<evidence type="ECO:0000313" key="9">
    <source>
        <dbReference type="Proteomes" id="UP000184184"/>
    </source>
</evidence>
<dbReference type="GO" id="GO:0003677">
    <property type="term" value="F:DNA binding"/>
    <property type="evidence" value="ECO:0007669"/>
    <property type="project" value="UniProtKB-KW"/>
</dbReference>
<proteinExistence type="inferred from homology"/>
<dbReference type="Pfam" id="PF08281">
    <property type="entry name" value="Sigma70_r4_2"/>
    <property type="match status" value="1"/>
</dbReference>
<keyword evidence="2" id="KW-0805">Transcription regulation</keyword>
<gene>
    <name evidence="8" type="ORF">SAMN05216179_3613</name>
</gene>
<dbReference type="SUPFAM" id="SSF88659">
    <property type="entry name" value="Sigma3 and sigma4 domains of RNA polymerase sigma factors"/>
    <property type="match status" value="1"/>
</dbReference>
<dbReference type="EMBL" id="FRCZ01000010">
    <property type="protein sequence ID" value="SHN35553.1"/>
    <property type="molecule type" value="Genomic_DNA"/>
</dbReference>
<keyword evidence="3" id="KW-0731">Sigma factor</keyword>
<evidence type="ECO:0000256" key="5">
    <source>
        <dbReference type="ARBA" id="ARBA00023163"/>
    </source>
</evidence>
<dbReference type="SUPFAM" id="SSF88946">
    <property type="entry name" value="Sigma2 domain of RNA polymerase sigma factors"/>
    <property type="match status" value="1"/>
</dbReference>
<evidence type="ECO:0000259" key="6">
    <source>
        <dbReference type="Pfam" id="PF04542"/>
    </source>
</evidence>
<evidence type="ECO:0000313" key="8">
    <source>
        <dbReference type="EMBL" id="SHN35553.1"/>
    </source>
</evidence>